<dbReference type="SUPFAM" id="SSF48264">
    <property type="entry name" value="Cytochrome P450"/>
    <property type="match status" value="1"/>
</dbReference>
<dbReference type="PROSITE" id="PS00086">
    <property type="entry name" value="CYTOCHROME_P450"/>
    <property type="match status" value="1"/>
</dbReference>
<accession>A0A1Y1MMR8</accession>
<dbReference type="InterPro" id="IPR002401">
    <property type="entry name" value="Cyt_P450_E_grp-I"/>
</dbReference>
<dbReference type="InterPro" id="IPR001128">
    <property type="entry name" value="Cyt_P450"/>
</dbReference>
<dbReference type="PRINTS" id="PR00463">
    <property type="entry name" value="EP450I"/>
</dbReference>
<evidence type="ECO:0000256" key="7">
    <source>
        <dbReference type="ARBA" id="ARBA00023033"/>
    </source>
</evidence>
<dbReference type="GO" id="GO:0005506">
    <property type="term" value="F:iron ion binding"/>
    <property type="evidence" value="ECO:0007669"/>
    <property type="project" value="InterPro"/>
</dbReference>
<protein>
    <recommendedName>
        <fullName evidence="11">Cytochrome P450</fullName>
    </recommendedName>
</protein>
<dbReference type="GeneID" id="116170087"/>
<dbReference type="Pfam" id="PF00067">
    <property type="entry name" value="p450"/>
    <property type="match status" value="1"/>
</dbReference>
<organism evidence="10">
    <name type="scientific">Photinus pyralis</name>
    <name type="common">Common eastern firefly</name>
    <name type="synonym">Lampyris pyralis</name>
    <dbReference type="NCBI Taxonomy" id="7054"/>
    <lineage>
        <taxon>Eukaryota</taxon>
        <taxon>Metazoa</taxon>
        <taxon>Ecdysozoa</taxon>
        <taxon>Arthropoda</taxon>
        <taxon>Hexapoda</taxon>
        <taxon>Insecta</taxon>
        <taxon>Pterygota</taxon>
        <taxon>Neoptera</taxon>
        <taxon>Endopterygota</taxon>
        <taxon>Coleoptera</taxon>
        <taxon>Polyphaga</taxon>
        <taxon>Elateriformia</taxon>
        <taxon>Elateroidea</taxon>
        <taxon>Lampyridae</taxon>
        <taxon>Lampyrinae</taxon>
        <taxon>Photinus</taxon>
    </lineage>
</organism>
<dbReference type="RefSeq" id="XP_031342131.1">
    <property type="nucleotide sequence ID" value="XM_031486271.1"/>
</dbReference>
<dbReference type="EMBL" id="GEZM01029690">
    <property type="protein sequence ID" value="JAV85990.1"/>
    <property type="molecule type" value="Transcribed_RNA"/>
</dbReference>
<dbReference type="GO" id="GO:0020037">
    <property type="term" value="F:heme binding"/>
    <property type="evidence" value="ECO:0007669"/>
    <property type="project" value="InterPro"/>
</dbReference>
<proteinExistence type="inferred from homology"/>
<keyword evidence="6 8" id="KW-0408">Iron</keyword>
<dbReference type="InterPro" id="IPR036396">
    <property type="entry name" value="Cyt_P450_sf"/>
</dbReference>
<evidence type="ECO:0000256" key="5">
    <source>
        <dbReference type="ARBA" id="ARBA00023002"/>
    </source>
</evidence>
<evidence type="ECO:0000256" key="1">
    <source>
        <dbReference type="ARBA" id="ARBA00001971"/>
    </source>
</evidence>
<dbReference type="GO" id="GO:0004497">
    <property type="term" value="F:monooxygenase activity"/>
    <property type="evidence" value="ECO:0007669"/>
    <property type="project" value="UniProtKB-KW"/>
</dbReference>
<dbReference type="OrthoDB" id="3945418at2759"/>
<sequence length="476" mass="53993">MFCRFNKITQIRTKAVFKITSFNIIRCESSAASVLFDYQNIPTPKALPLIGTTLALISSGGAPRLHIYADQRHRQLGPIFKDKIGPVTAVFLSDPHLMRTVFAQEGKCPVHILPEAWTLYNELHGCSRGLFFMDGDEWLHNRRIMNKLLLKGNAEWIDQACQVVSADLVNRWKFLSKSSPILPDLETELYRWSLNTVVSVLLGKQGYEMAKKELDPDLASLAKIIHRIFETSVPFQVFPAKLAQKLSLLSWKKFCTTVTSALNLSNVLVTKLLTIASEDGLLSKMKQEKILDKDITRIIVDLVLAAGDTTAYTMSWILYCLAKNDSIQQNIRQDFTKVKHAIRETLRLYPVAPFLTRVLPRNTTVAGYEIPAGTLTIFSIYTSGRDEKFFDKPDQFCPDRWLRENSTTNMQQVCIPFGFGARSCIGKRIADYQLQTSLVGILQNFQLQVDNDEEVDMILKMVAVPSQPIRLKLNRI</sequence>
<evidence type="ECO:0000256" key="6">
    <source>
        <dbReference type="ARBA" id="ARBA00023004"/>
    </source>
</evidence>
<comment type="similarity">
    <text evidence="2 9">Belongs to the cytochrome P450 family.</text>
</comment>
<dbReference type="InterPro" id="IPR050479">
    <property type="entry name" value="CYP11_CYP27_families"/>
</dbReference>
<dbReference type="AlphaFoldDB" id="A0A1Y1MMR8"/>
<evidence type="ECO:0000256" key="4">
    <source>
        <dbReference type="ARBA" id="ARBA00022723"/>
    </source>
</evidence>
<dbReference type="PRINTS" id="PR00385">
    <property type="entry name" value="P450"/>
</dbReference>
<keyword evidence="5 9" id="KW-0560">Oxidoreductase</keyword>
<keyword evidence="3 8" id="KW-0349">Heme</keyword>
<feature type="binding site" description="axial binding residue" evidence="8">
    <location>
        <position position="424"/>
    </location>
    <ligand>
        <name>heme</name>
        <dbReference type="ChEBI" id="CHEBI:30413"/>
    </ligand>
    <ligandPart>
        <name>Fe</name>
        <dbReference type="ChEBI" id="CHEBI:18248"/>
    </ligandPart>
</feature>
<dbReference type="PANTHER" id="PTHR24279:SF120">
    <property type="entry name" value="CYTOCHROME P450"/>
    <property type="match status" value="1"/>
</dbReference>
<keyword evidence="4 8" id="KW-0479">Metal-binding</keyword>
<evidence type="ECO:0000256" key="9">
    <source>
        <dbReference type="RuleBase" id="RU000461"/>
    </source>
</evidence>
<dbReference type="CDD" id="cd11054">
    <property type="entry name" value="CYP24A1-like"/>
    <property type="match status" value="1"/>
</dbReference>
<evidence type="ECO:0000256" key="8">
    <source>
        <dbReference type="PIRSR" id="PIRSR602401-1"/>
    </source>
</evidence>
<keyword evidence="7 9" id="KW-0503">Monooxygenase</keyword>
<dbReference type="GO" id="GO:0016705">
    <property type="term" value="F:oxidoreductase activity, acting on paired donors, with incorporation or reduction of molecular oxygen"/>
    <property type="evidence" value="ECO:0007669"/>
    <property type="project" value="InterPro"/>
</dbReference>
<dbReference type="KEGG" id="ppyr:116170087"/>
<evidence type="ECO:0008006" key="11">
    <source>
        <dbReference type="Google" id="ProtNLM"/>
    </source>
</evidence>
<dbReference type="PANTHER" id="PTHR24279">
    <property type="entry name" value="CYTOCHROME P450"/>
    <property type="match status" value="1"/>
</dbReference>
<name>A0A1Y1MMR8_PHOPY</name>
<comment type="cofactor">
    <cofactor evidence="1 8">
        <name>heme</name>
        <dbReference type="ChEBI" id="CHEBI:30413"/>
    </cofactor>
</comment>
<dbReference type="InterPro" id="IPR017972">
    <property type="entry name" value="Cyt_P450_CS"/>
</dbReference>
<evidence type="ECO:0000313" key="10">
    <source>
        <dbReference type="EMBL" id="JAV85990.1"/>
    </source>
</evidence>
<evidence type="ECO:0000256" key="3">
    <source>
        <dbReference type="ARBA" id="ARBA00022617"/>
    </source>
</evidence>
<dbReference type="Gene3D" id="1.10.630.10">
    <property type="entry name" value="Cytochrome P450"/>
    <property type="match status" value="1"/>
</dbReference>
<reference evidence="10" key="1">
    <citation type="journal article" date="2016" name="Sci. Rep.">
        <title>Molecular characterization of firefly nuptial gifts: a multi-omics approach sheds light on postcopulatory sexual selection.</title>
        <authorList>
            <person name="Al-Wathiqui N."/>
            <person name="Fallon T.R."/>
            <person name="South A."/>
            <person name="Weng J.K."/>
            <person name="Lewis S.M."/>
        </authorList>
    </citation>
    <scope>NUCLEOTIDE SEQUENCE</scope>
</reference>
<dbReference type="CTD" id="44858"/>
<evidence type="ECO:0000256" key="2">
    <source>
        <dbReference type="ARBA" id="ARBA00010617"/>
    </source>
</evidence>